<dbReference type="InterPro" id="IPR005498">
    <property type="entry name" value="T4SS_VirB10/TraB/TrbI"/>
</dbReference>
<dbReference type="EMBL" id="RJTL01000038">
    <property type="protein sequence ID" value="RNM03035.1"/>
    <property type="molecule type" value="Genomic_DNA"/>
</dbReference>
<dbReference type="OrthoDB" id="15544at2"/>
<feature type="region of interest" description="Disordered" evidence="1">
    <location>
        <begin position="141"/>
        <end position="204"/>
    </location>
</feature>
<feature type="compositionally biased region" description="Low complexity" evidence="1">
    <location>
        <begin position="141"/>
        <end position="155"/>
    </location>
</feature>
<evidence type="ECO:0000256" key="1">
    <source>
        <dbReference type="SAM" id="MobiDB-lite"/>
    </source>
</evidence>
<gene>
    <name evidence="2" type="ORF">EGA29_19890</name>
</gene>
<proteinExistence type="predicted"/>
<feature type="compositionally biased region" description="Low complexity" evidence="1">
    <location>
        <begin position="180"/>
        <end position="201"/>
    </location>
</feature>
<protein>
    <submittedName>
        <fullName evidence="2">Type VI secretion protein</fullName>
    </submittedName>
</protein>
<dbReference type="CDD" id="cd16430">
    <property type="entry name" value="TraB"/>
    <property type="match status" value="1"/>
</dbReference>
<dbReference type="AlphaFoldDB" id="A0A454TLQ2"/>
<dbReference type="Proteomes" id="UP000271222">
    <property type="component" value="Unassembled WGS sequence"/>
</dbReference>
<comment type="caution">
    <text evidence="2">The sequence shown here is derived from an EMBL/GenBank/DDBJ whole genome shotgun (WGS) entry which is preliminary data.</text>
</comment>
<evidence type="ECO:0000313" key="2">
    <source>
        <dbReference type="EMBL" id="RNM03035.1"/>
    </source>
</evidence>
<sequence length="452" mass="45996">MSMELPSFIENKVQEWRDMDPKFRNLIIAVVVVGTGFIAYRSVTQQPAQPSAAAALPAAPAGSVAAPAGAAGQAAPAAFTQNVNNVLPSSPRNQGLEDLTTEIKALNKRIDDIQRDRATGGVPGSNITVLNRGDGAVQGASAATAATGPTATAAGSNSKDLPDAVSFDQPGTRSAKTGDAAPASAAPAPSEMAPAAPMKPSRPVLQADPITKDAADEEPTRPDLVLPMYTGLEAVMLSGVNARPSGSAGGAAGTAMSAVNVGAPFVSRVKGLAIMPNSWKAADLANCFVGGSATAVLSAERAYAIADHISCISKEGEVYEAAISAYALDVDGTLGLAGKVVNKQGAMLMQAALTGMAAGLGSALAPSAVPSYNTNVGSGQQQGWTVPSPGFLAGTAVGQGINHAATQLSQFYLNFAKETFPVVEVTAGTRVTWILKQAIVLKKRNFKKDTDQ</sequence>
<organism evidence="2 3">
    <name type="scientific">Ralstonia pseudosolanacearum</name>
    <dbReference type="NCBI Taxonomy" id="1310165"/>
    <lineage>
        <taxon>Bacteria</taxon>
        <taxon>Pseudomonadati</taxon>
        <taxon>Pseudomonadota</taxon>
        <taxon>Betaproteobacteria</taxon>
        <taxon>Burkholderiales</taxon>
        <taxon>Burkholderiaceae</taxon>
        <taxon>Ralstonia</taxon>
        <taxon>Ralstonia solanacearum species complex</taxon>
    </lineage>
</organism>
<dbReference type="RefSeq" id="WP_123203752.1">
    <property type="nucleotide sequence ID" value="NZ_RJTL01000038.1"/>
</dbReference>
<name>A0A454TLQ2_9RALS</name>
<dbReference type="Pfam" id="PF03743">
    <property type="entry name" value="TrbI"/>
    <property type="match status" value="1"/>
</dbReference>
<accession>A0A454TLQ2</accession>
<evidence type="ECO:0000313" key="3">
    <source>
        <dbReference type="Proteomes" id="UP000271222"/>
    </source>
</evidence>
<reference evidence="2 3" key="1">
    <citation type="submission" date="2018-10" db="EMBL/GenBank/DDBJ databases">
        <title>Draft Genome Sequence of Ralstonia pseudosolanacearum (R. solanacearum phylotype I) Strain Tg03 Isolated from Luffa cylindrica in China.</title>
        <authorList>
            <person name="Yuan G.-Q."/>
            <person name="Li Q.-Q."/>
            <person name="Zhang Y.-W."/>
        </authorList>
    </citation>
    <scope>NUCLEOTIDE SEQUENCE [LARGE SCALE GENOMIC DNA]</scope>
    <source>
        <strain evidence="2 3">Tg03</strain>
    </source>
</reference>